<evidence type="ECO:0000313" key="3">
    <source>
        <dbReference type="EMBL" id="HGV97878.1"/>
    </source>
</evidence>
<proteinExistence type="predicted"/>
<organism evidence="3">
    <name type="scientific">candidate division WOR-3 bacterium</name>
    <dbReference type="NCBI Taxonomy" id="2052148"/>
    <lineage>
        <taxon>Bacteria</taxon>
        <taxon>Bacteria division WOR-3</taxon>
    </lineage>
</organism>
<sequence length="95" mass="10897">MSVVLRHSRLKGDGERGKENEKQRDGVKKIKDKKEKNPHSISLYNTFGQKVREYSINPQGKDCFGLDVEGLASGIYFIDNEDRKFMNPIKVVVIE</sequence>
<reference evidence="3" key="1">
    <citation type="journal article" date="2020" name="mSystems">
        <title>Genome- and Community-Level Interaction Insights into Carbon Utilization and Element Cycling Functions of Hydrothermarchaeota in Hydrothermal Sediment.</title>
        <authorList>
            <person name="Zhou Z."/>
            <person name="Liu Y."/>
            <person name="Xu W."/>
            <person name="Pan J."/>
            <person name="Luo Z.H."/>
            <person name="Li M."/>
        </authorList>
    </citation>
    <scope>NUCLEOTIDE SEQUENCE [LARGE SCALE GENOMIC DNA]</scope>
    <source>
        <strain evidence="3">SpSt-774</strain>
    </source>
</reference>
<name>A0A7C4XL64_UNCW3</name>
<protein>
    <submittedName>
        <fullName evidence="3">T9SS type A sorting domain-containing protein</fullName>
    </submittedName>
</protein>
<accession>A0A7C4XL64</accession>
<feature type="compositionally biased region" description="Basic and acidic residues" evidence="1">
    <location>
        <begin position="10"/>
        <end position="36"/>
    </location>
</feature>
<gene>
    <name evidence="3" type="ORF">ENV60_06245</name>
</gene>
<dbReference type="EMBL" id="DTGZ01000113">
    <property type="protein sequence ID" value="HGV97878.1"/>
    <property type="molecule type" value="Genomic_DNA"/>
</dbReference>
<feature type="domain" description="Secretion system C-terminal sorting" evidence="2">
    <location>
        <begin position="30"/>
        <end position="84"/>
    </location>
</feature>
<evidence type="ECO:0000259" key="2">
    <source>
        <dbReference type="Pfam" id="PF18962"/>
    </source>
</evidence>
<evidence type="ECO:0000256" key="1">
    <source>
        <dbReference type="SAM" id="MobiDB-lite"/>
    </source>
</evidence>
<comment type="caution">
    <text evidence="3">The sequence shown here is derived from an EMBL/GenBank/DDBJ whole genome shotgun (WGS) entry which is preliminary data.</text>
</comment>
<dbReference type="InterPro" id="IPR026444">
    <property type="entry name" value="Secre_tail"/>
</dbReference>
<feature type="region of interest" description="Disordered" evidence="1">
    <location>
        <begin position="1"/>
        <end position="36"/>
    </location>
</feature>
<dbReference type="AlphaFoldDB" id="A0A7C4XL64"/>
<dbReference type="Pfam" id="PF18962">
    <property type="entry name" value="Por_Secre_tail"/>
    <property type="match status" value="1"/>
</dbReference>